<dbReference type="InterPro" id="IPR007831">
    <property type="entry name" value="T2SS_GspE_N"/>
</dbReference>
<dbReference type="Pfam" id="PF00437">
    <property type="entry name" value="T2SSE"/>
    <property type="match status" value="1"/>
</dbReference>
<comment type="similarity">
    <text evidence="1">Belongs to the GSP E family.</text>
</comment>
<dbReference type="Gene3D" id="3.30.450.90">
    <property type="match status" value="1"/>
</dbReference>
<dbReference type="SUPFAM" id="SSF160246">
    <property type="entry name" value="EspE N-terminal domain-like"/>
    <property type="match status" value="1"/>
</dbReference>
<dbReference type="EMBL" id="DSDS01000032">
    <property type="protein sequence ID" value="HET97362.1"/>
    <property type="molecule type" value="Genomic_DNA"/>
</dbReference>
<reference evidence="5" key="1">
    <citation type="journal article" date="2020" name="mSystems">
        <title>Genome- and Community-Level Interaction Insights into Carbon Utilization and Element Cycling Functions of Hydrothermarchaeota in Hydrothermal Sediment.</title>
        <authorList>
            <person name="Zhou Z."/>
            <person name="Liu Y."/>
            <person name="Xu W."/>
            <person name="Pan J."/>
            <person name="Luo Z.H."/>
            <person name="Li M."/>
        </authorList>
    </citation>
    <scope>NUCLEOTIDE SEQUENCE [LARGE SCALE GENOMIC DNA]</scope>
    <source>
        <strain evidence="5">SpSt-1224</strain>
    </source>
</reference>
<evidence type="ECO:0000256" key="2">
    <source>
        <dbReference type="ARBA" id="ARBA00022741"/>
    </source>
</evidence>
<dbReference type="InterPro" id="IPR037257">
    <property type="entry name" value="T2SS_E_N_sf"/>
</dbReference>
<keyword evidence="2" id="KW-0547">Nucleotide-binding</keyword>
<dbReference type="InterPro" id="IPR001482">
    <property type="entry name" value="T2SS/T4SS_dom"/>
</dbReference>
<dbReference type="Pfam" id="PF05157">
    <property type="entry name" value="MshEN"/>
    <property type="match status" value="1"/>
</dbReference>
<dbReference type="Proteomes" id="UP000885986">
    <property type="component" value="Unassembled WGS sequence"/>
</dbReference>
<proteinExistence type="inferred from homology"/>
<keyword evidence="3" id="KW-0067">ATP-binding</keyword>
<dbReference type="PANTHER" id="PTHR30258">
    <property type="entry name" value="TYPE II SECRETION SYSTEM PROTEIN GSPE-RELATED"/>
    <property type="match status" value="1"/>
</dbReference>
<evidence type="ECO:0000256" key="3">
    <source>
        <dbReference type="ARBA" id="ARBA00022840"/>
    </source>
</evidence>
<dbReference type="SUPFAM" id="SSF52540">
    <property type="entry name" value="P-loop containing nucleoside triphosphate hydrolases"/>
    <property type="match status" value="1"/>
</dbReference>
<name>A0A7C2TL14_9BACT</name>
<dbReference type="GO" id="GO:0005886">
    <property type="term" value="C:plasma membrane"/>
    <property type="evidence" value="ECO:0007669"/>
    <property type="project" value="TreeGrafter"/>
</dbReference>
<dbReference type="GO" id="GO:0005524">
    <property type="term" value="F:ATP binding"/>
    <property type="evidence" value="ECO:0007669"/>
    <property type="project" value="UniProtKB-KW"/>
</dbReference>
<accession>A0A7C2TL14</accession>
<dbReference type="GO" id="GO:0016887">
    <property type="term" value="F:ATP hydrolysis activity"/>
    <property type="evidence" value="ECO:0007669"/>
    <property type="project" value="TreeGrafter"/>
</dbReference>
<dbReference type="PANTHER" id="PTHR30258:SF2">
    <property type="entry name" value="COMG OPERON PROTEIN 1"/>
    <property type="match status" value="1"/>
</dbReference>
<dbReference type="Gene3D" id="3.40.50.300">
    <property type="entry name" value="P-loop containing nucleotide triphosphate hydrolases"/>
    <property type="match status" value="1"/>
</dbReference>
<dbReference type="InterPro" id="IPR003593">
    <property type="entry name" value="AAA+_ATPase"/>
</dbReference>
<dbReference type="FunFam" id="3.30.450.90:FF:000001">
    <property type="entry name" value="Type II secretion system ATPase GspE"/>
    <property type="match status" value="1"/>
</dbReference>
<feature type="domain" description="Bacterial type II secretion system protein E" evidence="4">
    <location>
        <begin position="385"/>
        <end position="399"/>
    </location>
</feature>
<dbReference type="Gene3D" id="3.30.300.160">
    <property type="entry name" value="Type II secretion system, protein E, N-terminal domain"/>
    <property type="match status" value="1"/>
</dbReference>
<organism evidence="5">
    <name type="scientific">Desulfurivibrio alkaliphilus</name>
    <dbReference type="NCBI Taxonomy" id="427923"/>
    <lineage>
        <taxon>Bacteria</taxon>
        <taxon>Pseudomonadati</taxon>
        <taxon>Thermodesulfobacteriota</taxon>
        <taxon>Desulfobulbia</taxon>
        <taxon>Desulfobulbales</taxon>
        <taxon>Desulfobulbaceae</taxon>
        <taxon>Desulfurivibrio</taxon>
    </lineage>
</organism>
<dbReference type="CDD" id="cd01129">
    <property type="entry name" value="PulE-GspE-like"/>
    <property type="match status" value="1"/>
</dbReference>
<comment type="caution">
    <text evidence="5">The sequence shown here is derived from an EMBL/GenBank/DDBJ whole genome shotgun (WGS) entry which is preliminary data.</text>
</comment>
<sequence>MRKKVMLGEMLVSAGIIGQEELDRALEDQAKSSLRLGEYLIRNGIVREEQIIELVSRQLRIPRFSFTDFMIDSRLAILLAPELAQKHRAVPLGLRGSVLLVAMTDPMDIYALDAIEGSTGKEVQPYICPESEFEQLIASVYGLRTGLDGLMEDMATLEVGERESEESAGEVAVSSLQSMAEDAPVIRLVNSILSQAVIEKASDVHISPEKKYIQLRFRIDGKLQEVPAPPRNLHMALVSRLKILANMDIATTRIPQDGRFTINMAKREINVRVSTLPTIHGENVVLRLLDMGGGIYTMEELGMNEAERTRLAGLVSKPYGMILATGPTGSGKSTTLYAILRELNQPAINIVTLEDPVEYRMEKIRQVQLNRKAGMTFASGLRSILRQDPDVVMVGEIRDRETADIAVQAALTGHRLLSTVHTNDAAGAITRLLDMGVEPFMIASSLLVSVAQRLVRKTCPHCRERYEPDRALLHFWGLEQVAGAEFFRGGGCFQCRQTGYAGRVGLYEILPNDETVQELIMQRASSQAITRAMQQAGKLRTLKEDGAAKILAGITTVEEATAAVMV</sequence>
<evidence type="ECO:0000256" key="1">
    <source>
        <dbReference type="ARBA" id="ARBA00006611"/>
    </source>
</evidence>
<dbReference type="InterPro" id="IPR027417">
    <property type="entry name" value="P-loop_NTPase"/>
</dbReference>
<dbReference type="SMART" id="SM00382">
    <property type="entry name" value="AAA"/>
    <property type="match status" value="1"/>
</dbReference>
<dbReference type="PROSITE" id="PS00662">
    <property type="entry name" value="T2SP_E"/>
    <property type="match status" value="1"/>
</dbReference>
<gene>
    <name evidence="5" type="ORF">ENN98_01400</name>
</gene>
<evidence type="ECO:0000259" key="4">
    <source>
        <dbReference type="PROSITE" id="PS00662"/>
    </source>
</evidence>
<dbReference type="AlphaFoldDB" id="A0A7C2TL14"/>
<evidence type="ECO:0000313" key="5">
    <source>
        <dbReference type="EMBL" id="HET97362.1"/>
    </source>
</evidence>
<dbReference type="FunFam" id="3.40.50.300:FF:000398">
    <property type="entry name" value="Type IV pilus assembly ATPase PilB"/>
    <property type="match status" value="1"/>
</dbReference>
<protein>
    <submittedName>
        <fullName evidence="5">General secretion pathway protein GspE</fullName>
    </submittedName>
</protein>